<dbReference type="Proteomes" id="UP000626109">
    <property type="component" value="Unassembled WGS sequence"/>
</dbReference>
<dbReference type="EMBL" id="CAJNNW010025757">
    <property type="protein sequence ID" value="CAE8679307.1"/>
    <property type="molecule type" value="Genomic_DNA"/>
</dbReference>
<name>A0A813JG78_POLGL</name>
<gene>
    <name evidence="2" type="ORF">PGLA2088_LOCUS21290</name>
</gene>
<reference evidence="2" key="1">
    <citation type="submission" date="2021-02" db="EMBL/GenBank/DDBJ databases">
        <authorList>
            <person name="Dougan E. K."/>
            <person name="Rhodes N."/>
            <person name="Thang M."/>
            <person name="Chan C."/>
        </authorList>
    </citation>
    <scope>NUCLEOTIDE SEQUENCE</scope>
</reference>
<evidence type="ECO:0000313" key="2">
    <source>
        <dbReference type="EMBL" id="CAE8679307.1"/>
    </source>
</evidence>
<protein>
    <submittedName>
        <fullName evidence="2">Uncharacterized protein</fullName>
    </submittedName>
</protein>
<feature type="compositionally biased region" description="Basic and acidic residues" evidence="1">
    <location>
        <begin position="31"/>
        <end position="43"/>
    </location>
</feature>
<sequence>MGQTASGAPGVPTGYQPSHFADKVLSSPARLKSEDGTWPEQKEFAASSSTSGYEFDKKLFGSSHLPEDLGLQNSVHHSFASERGPVDRFAPAHDPDPFDREPRRLPSFSPVTDRIPSYQTDVGNDYAPSKSMSGSRLAPEKRLESFASEQSYSSGMRYPPPPPMPGAGPYASSEIGSSYGGGQSNNTFLDDDDLLRPGGALSTGLSSYGGGAGGGDWADGTVIEVFSATTNRWYPALITKVQPQTDGREVLTVLFYVKDEAKQKSMYREDKHLTELGTHTFGELPPGFETRPSQSRPGQLVYLDATTGTKYASPQL</sequence>
<feature type="compositionally biased region" description="Basic and acidic residues" evidence="1">
    <location>
        <begin position="84"/>
        <end position="104"/>
    </location>
</feature>
<evidence type="ECO:0000313" key="3">
    <source>
        <dbReference type="Proteomes" id="UP000626109"/>
    </source>
</evidence>
<organism evidence="2 3">
    <name type="scientific">Polarella glacialis</name>
    <name type="common">Dinoflagellate</name>
    <dbReference type="NCBI Taxonomy" id="89957"/>
    <lineage>
        <taxon>Eukaryota</taxon>
        <taxon>Sar</taxon>
        <taxon>Alveolata</taxon>
        <taxon>Dinophyceae</taxon>
        <taxon>Suessiales</taxon>
        <taxon>Suessiaceae</taxon>
        <taxon>Polarella</taxon>
    </lineage>
</organism>
<comment type="caution">
    <text evidence="2">The sequence shown here is derived from an EMBL/GenBank/DDBJ whole genome shotgun (WGS) entry which is preliminary data.</text>
</comment>
<evidence type="ECO:0000256" key="1">
    <source>
        <dbReference type="SAM" id="MobiDB-lite"/>
    </source>
</evidence>
<proteinExistence type="predicted"/>
<feature type="region of interest" description="Disordered" evidence="1">
    <location>
        <begin position="1"/>
        <end position="51"/>
    </location>
</feature>
<feature type="non-terminal residue" evidence="2">
    <location>
        <position position="316"/>
    </location>
</feature>
<accession>A0A813JG78</accession>
<feature type="region of interest" description="Disordered" evidence="1">
    <location>
        <begin position="73"/>
        <end position="193"/>
    </location>
</feature>
<dbReference type="AlphaFoldDB" id="A0A813JG78"/>